<evidence type="ECO:0000313" key="1">
    <source>
        <dbReference type="EMBL" id="KAJ7520634.1"/>
    </source>
</evidence>
<dbReference type="EMBL" id="CM055110">
    <property type="protein sequence ID" value="KAJ7520634.1"/>
    <property type="molecule type" value="Genomic_DNA"/>
</dbReference>
<reference evidence="2" key="1">
    <citation type="journal article" date="2024" name="Proc. Natl. Acad. Sci. U.S.A.">
        <title>Extraordinary preservation of gene collinearity over three hundred million years revealed in homosporous lycophytes.</title>
        <authorList>
            <person name="Li C."/>
            <person name="Wickell D."/>
            <person name="Kuo L.Y."/>
            <person name="Chen X."/>
            <person name="Nie B."/>
            <person name="Liao X."/>
            <person name="Peng D."/>
            <person name="Ji J."/>
            <person name="Jenkins J."/>
            <person name="Williams M."/>
            <person name="Shu S."/>
            <person name="Plott C."/>
            <person name="Barry K."/>
            <person name="Rajasekar S."/>
            <person name="Grimwood J."/>
            <person name="Han X."/>
            <person name="Sun S."/>
            <person name="Hou Z."/>
            <person name="He W."/>
            <person name="Dai G."/>
            <person name="Sun C."/>
            <person name="Schmutz J."/>
            <person name="Leebens-Mack J.H."/>
            <person name="Li F.W."/>
            <person name="Wang L."/>
        </authorList>
    </citation>
    <scope>NUCLEOTIDE SEQUENCE [LARGE SCALE GENOMIC DNA]</scope>
    <source>
        <strain evidence="2">cv. PW_Plant_1</strain>
    </source>
</reference>
<accession>A0ACC2ASZ5</accession>
<proteinExistence type="predicted"/>
<comment type="caution">
    <text evidence="1">The sequence shown here is derived from an EMBL/GenBank/DDBJ whole genome shotgun (WGS) entry which is preliminary data.</text>
</comment>
<keyword evidence="2" id="KW-1185">Reference proteome</keyword>
<dbReference type="Proteomes" id="UP001162992">
    <property type="component" value="Chromosome 19"/>
</dbReference>
<name>A0ACC2ASZ5_DIPCM</name>
<protein>
    <submittedName>
        <fullName evidence="1">Uncharacterized protein</fullName>
    </submittedName>
</protein>
<organism evidence="1 2">
    <name type="scientific">Diphasiastrum complanatum</name>
    <name type="common">Issler's clubmoss</name>
    <name type="synonym">Lycopodium complanatum</name>
    <dbReference type="NCBI Taxonomy" id="34168"/>
    <lineage>
        <taxon>Eukaryota</taxon>
        <taxon>Viridiplantae</taxon>
        <taxon>Streptophyta</taxon>
        <taxon>Embryophyta</taxon>
        <taxon>Tracheophyta</taxon>
        <taxon>Lycopodiopsida</taxon>
        <taxon>Lycopodiales</taxon>
        <taxon>Lycopodiaceae</taxon>
        <taxon>Lycopodioideae</taxon>
        <taxon>Diphasiastrum</taxon>
    </lineage>
</organism>
<sequence>MFPFTILVHLAGILCVTLVMVWMIYFQGGLAWSTSKNKRLIFNMHPVLMIVFYIFLSSEAIVHFKSCIPGTRSYKKMVHTALHSVASTGAIVGVAAVLKFHNEVGTDNFYSSLHSWLGLTTIIFFGLQWTSGILVFFCPRLHNYIRSRGLPWHVFIGLLVYVAALATAESGIVELVALLQGRNLMGRFSLEARVASCLGLSLLVLGALVVRSAVLPSPSSTSVCPKTESHTTCS</sequence>
<gene>
    <name evidence="1" type="ORF">O6H91_19G014800</name>
</gene>
<evidence type="ECO:0000313" key="2">
    <source>
        <dbReference type="Proteomes" id="UP001162992"/>
    </source>
</evidence>